<feature type="transmembrane region" description="Helical" evidence="6">
    <location>
        <begin position="253"/>
        <end position="277"/>
    </location>
</feature>
<feature type="transmembrane region" description="Helical" evidence="6">
    <location>
        <begin position="21"/>
        <end position="51"/>
    </location>
</feature>
<dbReference type="InterPro" id="IPR002293">
    <property type="entry name" value="AA/rel_permease1"/>
</dbReference>
<feature type="transmembrane region" description="Helical" evidence="6">
    <location>
        <begin position="171"/>
        <end position="193"/>
    </location>
</feature>
<accession>A0ABW3FR71</accession>
<dbReference type="EMBL" id="JBHTIW010000010">
    <property type="protein sequence ID" value="MFD0921069.1"/>
    <property type="molecule type" value="Genomic_DNA"/>
</dbReference>
<reference evidence="8" key="1">
    <citation type="journal article" date="2019" name="Int. J. Syst. Evol. Microbiol.">
        <title>The Global Catalogue of Microorganisms (GCM) 10K type strain sequencing project: providing services to taxonomists for standard genome sequencing and annotation.</title>
        <authorList>
            <consortium name="The Broad Institute Genomics Platform"/>
            <consortium name="The Broad Institute Genome Sequencing Center for Infectious Disease"/>
            <person name="Wu L."/>
            <person name="Ma J."/>
        </authorList>
    </citation>
    <scope>NUCLEOTIDE SEQUENCE [LARGE SCALE GENOMIC DNA]</scope>
    <source>
        <strain evidence="8">CCUG 56401</strain>
    </source>
</reference>
<organism evidence="7 8">
    <name type="scientific">Saccharopolyspora rosea</name>
    <dbReference type="NCBI Taxonomy" id="524884"/>
    <lineage>
        <taxon>Bacteria</taxon>
        <taxon>Bacillati</taxon>
        <taxon>Actinomycetota</taxon>
        <taxon>Actinomycetes</taxon>
        <taxon>Pseudonocardiales</taxon>
        <taxon>Pseudonocardiaceae</taxon>
        <taxon>Saccharopolyspora</taxon>
    </lineage>
</organism>
<dbReference type="InterPro" id="IPR050367">
    <property type="entry name" value="APC_superfamily"/>
</dbReference>
<feature type="transmembrane region" description="Helical" evidence="6">
    <location>
        <begin position="301"/>
        <end position="326"/>
    </location>
</feature>
<evidence type="ECO:0000256" key="5">
    <source>
        <dbReference type="ARBA" id="ARBA00023136"/>
    </source>
</evidence>
<keyword evidence="8" id="KW-1185">Reference proteome</keyword>
<evidence type="ECO:0000256" key="1">
    <source>
        <dbReference type="ARBA" id="ARBA00004651"/>
    </source>
</evidence>
<evidence type="ECO:0000256" key="6">
    <source>
        <dbReference type="SAM" id="Phobius"/>
    </source>
</evidence>
<feature type="transmembrane region" description="Helical" evidence="6">
    <location>
        <begin position="425"/>
        <end position="446"/>
    </location>
</feature>
<comment type="caution">
    <text evidence="7">The sequence shown here is derived from an EMBL/GenBank/DDBJ whole genome shotgun (WGS) entry which is preliminary data.</text>
</comment>
<dbReference type="Proteomes" id="UP001597018">
    <property type="component" value="Unassembled WGS sequence"/>
</dbReference>
<evidence type="ECO:0000313" key="7">
    <source>
        <dbReference type="EMBL" id="MFD0921069.1"/>
    </source>
</evidence>
<evidence type="ECO:0000256" key="4">
    <source>
        <dbReference type="ARBA" id="ARBA00022989"/>
    </source>
</evidence>
<dbReference type="PANTHER" id="PTHR42770">
    <property type="entry name" value="AMINO ACID TRANSPORTER-RELATED"/>
    <property type="match status" value="1"/>
</dbReference>
<comment type="subcellular location">
    <subcellularLocation>
        <location evidence="1">Cell membrane</location>
        <topology evidence="1">Multi-pass membrane protein</topology>
    </subcellularLocation>
</comment>
<feature type="transmembrane region" description="Helical" evidence="6">
    <location>
        <begin position="140"/>
        <end position="159"/>
    </location>
</feature>
<gene>
    <name evidence="7" type="ORF">ACFQ16_15090</name>
</gene>
<feature type="transmembrane region" description="Helical" evidence="6">
    <location>
        <begin position="213"/>
        <end position="232"/>
    </location>
</feature>
<dbReference type="PIRSF" id="PIRSF006060">
    <property type="entry name" value="AA_transporter"/>
    <property type="match status" value="1"/>
</dbReference>
<sequence length="506" mass="52901">MTLQDLSAPPDVSGKGLRSGAVGLVSSVVIGMASTAPAYSFAATLGFIVLAGVGVKAPAVMLLAFVPMACIAVAYREFNRVEPDCGTSFTWITRVFGPKLGWLSGWAAMAAQVLVMASQAEVAGRYSLLLFGADELASNRVAVTAVGVVWIVALTYLCYRGIELSAKVQFVLLVVELVVLLGFAVAALWQVATGTAGPQAIRPEWDWLLPTDVPAGGFVSALLLAVFVYWGWESSASINEESHDPQETPGRAILISTVLLVTNYVFVTVAVVAYAGVGSTGIGLANEANADDVLAGLGPEIFGTGAVGTIGALLLVVSVLTSAAATTQTTILPAARSSLSMASHGAIPEVFARVHPRFRSPSVSTWTVGGASIAVYLMFSVVSTSVLGDSVDAVGLLIAFYYGLLGLACPWFFRRTLFSGARAFLLRGLVPGFGGVVLLAAFFLALREYSDPGYGMTSVAGIGTVAVIGVAGLLLGLPLLVWLHRRYPSFYRGERLPRWPVPGKTS</sequence>
<dbReference type="PANTHER" id="PTHR42770:SF7">
    <property type="entry name" value="MEMBRANE PROTEIN"/>
    <property type="match status" value="1"/>
</dbReference>
<feature type="transmembrane region" description="Helical" evidence="6">
    <location>
        <begin position="393"/>
        <end position="413"/>
    </location>
</feature>
<feature type="transmembrane region" description="Helical" evidence="6">
    <location>
        <begin position="100"/>
        <end position="120"/>
    </location>
</feature>
<dbReference type="RefSeq" id="WP_263249109.1">
    <property type="nucleotide sequence ID" value="NZ_BAABLT010000048.1"/>
</dbReference>
<keyword evidence="2" id="KW-1003">Cell membrane</keyword>
<feature type="transmembrane region" description="Helical" evidence="6">
    <location>
        <begin position="57"/>
        <end position="75"/>
    </location>
</feature>
<keyword evidence="4 6" id="KW-1133">Transmembrane helix</keyword>
<dbReference type="Pfam" id="PF13520">
    <property type="entry name" value="AA_permease_2"/>
    <property type="match status" value="1"/>
</dbReference>
<name>A0ABW3FR71_9PSEU</name>
<evidence type="ECO:0000256" key="2">
    <source>
        <dbReference type="ARBA" id="ARBA00022475"/>
    </source>
</evidence>
<keyword evidence="5 6" id="KW-0472">Membrane</keyword>
<evidence type="ECO:0000256" key="3">
    <source>
        <dbReference type="ARBA" id="ARBA00022692"/>
    </source>
</evidence>
<protein>
    <submittedName>
        <fullName evidence="7">APC family permease</fullName>
    </submittedName>
</protein>
<evidence type="ECO:0000313" key="8">
    <source>
        <dbReference type="Proteomes" id="UP001597018"/>
    </source>
</evidence>
<feature type="transmembrane region" description="Helical" evidence="6">
    <location>
        <begin position="363"/>
        <end position="387"/>
    </location>
</feature>
<keyword evidence="3 6" id="KW-0812">Transmembrane</keyword>
<proteinExistence type="predicted"/>
<feature type="transmembrane region" description="Helical" evidence="6">
    <location>
        <begin position="458"/>
        <end position="483"/>
    </location>
</feature>
<dbReference type="Gene3D" id="1.20.1740.10">
    <property type="entry name" value="Amino acid/polyamine transporter I"/>
    <property type="match status" value="1"/>
</dbReference>